<feature type="coiled-coil region" evidence="1">
    <location>
        <begin position="154"/>
        <end position="181"/>
    </location>
</feature>
<dbReference type="AlphaFoldDB" id="A0A9D4LHH4"/>
<evidence type="ECO:0000256" key="2">
    <source>
        <dbReference type="SAM" id="MobiDB-lite"/>
    </source>
</evidence>
<keyword evidence="4" id="KW-1185">Reference proteome</keyword>
<reference evidence="3" key="1">
    <citation type="journal article" date="2019" name="bioRxiv">
        <title>The Genome of the Zebra Mussel, Dreissena polymorpha: A Resource for Invasive Species Research.</title>
        <authorList>
            <person name="McCartney M.A."/>
            <person name="Auch B."/>
            <person name="Kono T."/>
            <person name="Mallez S."/>
            <person name="Zhang Y."/>
            <person name="Obille A."/>
            <person name="Becker A."/>
            <person name="Abrahante J.E."/>
            <person name="Garbe J."/>
            <person name="Badalamenti J.P."/>
            <person name="Herman A."/>
            <person name="Mangelson H."/>
            <person name="Liachko I."/>
            <person name="Sullivan S."/>
            <person name="Sone E.D."/>
            <person name="Koren S."/>
            <person name="Silverstein K.A.T."/>
            <person name="Beckman K.B."/>
            <person name="Gohl D.M."/>
        </authorList>
    </citation>
    <scope>NUCLEOTIDE SEQUENCE</scope>
    <source>
        <strain evidence="3">Duluth1</strain>
        <tissue evidence="3">Whole animal</tissue>
    </source>
</reference>
<reference evidence="3" key="2">
    <citation type="submission" date="2020-11" db="EMBL/GenBank/DDBJ databases">
        <authorList>
            <person name="McCartney M.A."/>
            <person name="Auch B."/>
            <person name="Kono T."/>
            <person name="Mallez S."/>
            <person name="Becker A."/>
            <person name="Gohl D.M."/>
            <person name="Silverstein K.A.T."/>
            <person name="Koren S."/>
            <person name="Bechman K.B."/>
            <person name="Herman A."/>
            <person name="Abrahante J.E."/>
            <person name="Garbe J."/>
        </authorList>
    </citation>
    <scope>NUCLEOTIDE SEQUENCE</scope>
    <source>
        <strain evidence="3">Duluth1</strain>
        <tissue evidence="3">Whole animal</tissue>
    </source>
</reference>
<comment type="caution">
    <text evidence="3">The sequence shown here is derived from an EMBL/GenBank/DDBJ whole genome shotgun (WGS) entry which is preliminary data.</text>
</comment>
<evidence type="ECO:0000256" key="1">
    <source>
        <dbReference type="SAM" id="Coils"/>
    </source>
</evidence>
<evidence type="ECO:0000313" key="4">
    <source>
        <dbReference type="Proteomes" id="UP000828390"/>
    </source>
</evidence>
<proteinExistence type="predicted"/>
<gene>
    <name evidence="3" type="ORF">DPMN_101384</name>
</gene>
<organism evidence="3 4">
    <name type="scientific">Dreissena polymorpha</name>
    <name type="common">Zebra mussel</name>
    <name type="synonym">Mytilus polymorpha</name>
    <dbReference type="NCBI Taxonomy" id="45954"/>
    <lineage>
        <taxon>Eukaryota</taxon>
        <taxon>Metazoa</taxon>
        <taxon>Spiralia</taxon>
        <taxon>Lophotrochozoa</taxon>
        <taxon>Mollusca</taxon>
        <taxon>Bivalvia</taxon>
        <taxon>Autobranchia</taxon>
        <taxon>Heteroconchia</taxon>
        <taxon>Euheterodonta</taxon>
        <taxon>Imparidentia</taxon>
        <taxon>Neoheterodontei</taxon>
        <taxon>Myida</taxon>
        <taxon>Dreissenoidea</taxon>
        <taxon>Dreissenidae</taxon>
        <taxon>Dreissena</taxon>
    </lineage>
</organism>
<accession>A0A9D4LHH4</accession>
<feature type="compositionally biased region" description="Basic residues" evidence="2">
    <location>
        <begin position="1"/>
        <end position="16"/>
    </location>
</feature>
<name>A0A9D4LHH4_DREPO</name>
<sequence>MGGNKKREKSQKRKKSSTTDQNEKGLKQQRQGSNTKDDVTVSDILSQTHSVLYPSDSDNNLPVFDSEVTLHTSNTMSESSAENENFEKYVREQFNFLRISVSNVLEKQNIITKRLDEYEVRMERNESMCKEQSKSLDFAHKDIKTKNTKMSAQCESLQKSLNDANKIIENLQRRQLDFERQAIKNNLRLVGYHEQEGEHAEKAVNKV</sequence>
<evidence type="ECO:0000313" key="3">
    <source>
        <dbReference type="EMBL" id="KAH3858755.1"/>
    </source>
</evidence>
<feature type="region of interest" description="Disordered" evidence="2">
    <location>
        <begin position="1"/>
        <end position="42"/>
    </location>
</feature>
<dbReference type="Proteomes" id="UP000828390">
    <property type="component" value="Unassembled WGS sequence"/>
</dbReference>
<protein>
    <submittedName>
        <fullName evidence="3">Uncharacterized protein</fullName>
    </submittedName>
</protein>
<keyword evidence="1" id="KW-0175">Coiled coil</keyword>
<dbReference type="EMBL" id="JAIWYP010000003">
    <property type="protein sequence ID" value="KAH3858755.1"/>
    <property type="molecule type" value="Genomic_DNA"/>
</dbReference>